<dbReference type="AlphaFoldDB" id="A0A9X1FXV3"/>
<dbReference type="Pfam" id="PF09343">
    <property type="entry name" value="DUF2460"/>
    <property type="match status" value="1"/>
</dbReference>
<keyword evidence="3" id="KW-1185">Reference proteome</keyword>
<sequence length="214" mass="23673">MALLDRDFPRNVAQGCQAIAQRRDEIVTLASGREEINQRWKHARRSWLAGLAIRSADDMSDVLDLWEEAQGRRHSFRFQDWLDYKSCRPSETPSPTDQVVGIGNGSQTDFQVSKTYGVGLPYVRPIYLPRASSLRVAVNGVEVLTGWTLSASGGVVTFDVPPDPALTVTVGFLFDVPVRFEADSILAEWTYFRPDGDGVTSAPDVSLIEVILGD</sequence>
<reference evidence="2" key="1">
    <citation type="submission" date="2021-07" db="EMBL/GenBank/DDBJ databases">
        <title>Roseobacter insulae sp. nov., isolated from a tidal flat.</title>
        <authorList>
            <person name="Park S."/>
            <person name="Yoon J.-H."/>
        </authorList>
    </citation>
    <scope>NUCLEOTIDE SEQUENCE</scope>
    <source>
        <strain evidence="2">YSTF-M11</strain>
    </source>
</reference>
<evidence type="ECO:0000313" key="2">
    <source>
        <dbReference type="EMBL" id="MBW4709571.1"/>
    </source>
</evidence>
<evidence type="ECO:0000259" key="1">
    <source>
        <dbReference type="Pfam" id="PF09343"/>
    </source>
</evidence>
<organism evidence="2 3">
    <name type="scientific">Roseobacter insulae</name>
    <dbReference type="NCBI Taxonomy" id="2859783"/>
    <lineage>
        <taxon>Bacteria</taxon>
        <taxon>Pseudomonadati</taxon>
        <taxon>Pseudomonadota</taxon>
        <taxon>Alphaproteobacteria</taxon>
        <taxon>Rhodobacterales</taxon>
        <taxon>Roseobacteraceae</taxon>
        <taxon>Roseobacter</taxon>
    </lineage>
</organism>
<dbReference type="Proteomes" id="UP001138661">
    <property type="component" value="Unassembled WGS sequence"/>
</dbReference>
<dbReference type="InterPro" id="IPR011740">
    <property type="entry name" value="DUF2460"/>
</dbReference>
<comment type="caution">
    <text evidence="2">The sequence shown here is derived from an EMBL/GenBank/DDBJ whole genome shotgun (WGS) entry which is preliminary data.</text>
</comment>
<evidence type="ECO:0000313" key="3">
    <source>
        <dbReference type="Proteomes" id="UP001138661"/>
    </source>
</evidence>
<dbReference type="RefSeq" id="WP_219505269.1">
    <property type="nucleotide sequence ID" value="NZ_JAHXDN010000005.1"/>
</dbReference>
<gene>
    <name evidence="2" type="ORF">KX928_17430</name>
</gene>
<feature type="domain" description="DUF2460" evidence="1">
    <location>
        <begin position="7"/>
        <end position="210"/>
    </location>
</feature>
<name>A0A9X1FXV3_9RHOB</name>
<dbReference type="EMBL" id="JAHXDN010000005">
    <property type="protein sequence ID" value="MBW4709571.1"/>
    <property type="molecule type" value="Genomic_DNA"/>
</dbReference>
<protein>
    <submittedName>
        <fullName evidence="2">DUF2460 domain-containing protein</fullName>
    </submittedName>
</protein>
<accession>A0A9X1FXV3</accession>
<dbReference type="NCBIfam" id="TIGR02217">
    <property type="entry name" value="chp_TIGR02217"/>
    <property type="match status" value="1"/>
</dbReference>
<proteinExistence type="predicted"/>